<protein>
    <submittedName>
        <fullName evidence="1">Uncharacterized protein</fullName>
    </submittedName>
</protein>
<reference evidence="1" key="1">
    <citation type="submission" date="2023-04" db="EMBL/GenBank/DDBJ databases">
        <title>Draft Genome sequencing of Naganishia species isolated from polar environments using Oxford Nanopore Technology.</title>
        <authorList>
            <person name="Leo P."/>
            <person name="Venkateswaran K."/>
        </authorList>
    </citation>
    <scope>NUCLEOTIDE SEQUENCE</scope>
    <source>
        <strain evidence="1">MNA-CCFEE 5262</strain>
    </source>
</reference>
<comment type="caution">
    <text evidence="1">The sequence shown here is derived from an EMBL/GenBank/DDBJ whole genome shotgun (WGS) entry which is preliminary data.</text>
</comment>
<organism evidence="1 2">
    <name type="scientific">Naganishia adeliensis</name>
    <dbReference type="NCBI Taxonomy" id="92952"/>
    <lineage>
        <taxon>Eukaryota</taxon>
        <taxon>Fungi</taxon>
        <taxon>Dikarya</taxon>
        <taxon>Basidiomycota</taxon>
        <taxon>Agaricomycotina</taxon>
        <taxon>Tremellomycetes</taxon>
        <taxon>Filobasidiales</taxon>
        <taxon>Filobasidiaceae</taxon>
        <taxon>Naganishia</taxon>
    </lineage>
</organism>
<dbReference type="EMBL" id="JASBWS010000020">
    <property type="protein sequence ID" value="KAJ9111191.1"/>
    <property type="molecule type" value="Genomic_DNA"/>
</dbReference>
<sequence length="575" mass="63025">MDSFGLPMSFGKKAAPKRNNVQRKVEQTRRDDGAASSVKEPEPGPMVTGKRPREEENVPEASTPTTTTSASAAANNDNDEDDDDDDGDVGPVDDMPVSHEIVLKDHAKAVTALSIDPSGARLATGSHDYDLKLWDFGGMDSRMKPFKSVEPWEGHPVGSAEWSPDGQTILVTGGGMQAMVYGRDGEDGVSFNKGDPYIRDMRHTKGHVADLTAGTWNPTSSTEFLTSSNDSTLRIWDTSNRTAHKSIIVVKSRERGARTKVTMCAYSSDGKLVGGGCEDGTVHYWDTRTNLARPVRSCETAHAKGVGAVSGIAFTRDGSQMVTRGGDDTVKLWDMRSLRKPLFTADMLPNAYPQTNVIFSPDEKTILTGLSVQKGSEKKGEIVVLEREGLAVKRRIAISEGSVIKVGWHTRINQIFATTSLGACHVLYSPTASIHGALLPLSKMPRQNPARDDVYVNPNLPPVIMTTHALPMFKDEDYRQTKRQKEKKSETRKPEEPLKGAGKGGRVGASATQHLVQHMFKNTMRDEDPREALLKYADKAENDPIYTKAWKENQPKPVFDNSGETSEQKDESKQS</sequence>
<gene>
    <name evidence="1" type="ORF">QFC20_002685</name>
</gene>
<evidence type="ECO:0000313" key="2">
    <source>
        <dbReference type="Proteomes" id="UP001230649"/>
    </source>
</evidence>
<accession>A0ACC2WK41</accession>
<evidence type="ECO:0000313" key="1">
    <source>
        <dbReference type="EMBL" id="KAJ9111191.1"/>
    </source>
</evidence>
<proteinExistence type="predicted"/>
<dbReference type="Proteomes" id="UP001230649">
    <property type="component" value="Unassembled WGS sequence"/>
</dbReference>
<keyword evidence="2" id="KW-1185">Reference proteome</keyword>
<name>A0ACC2WK41_9TREE</name>